<keyword evidence="2" id="KW-0269">Exonuclease</keyword>
<sequence length="283" mass="32359">MKKTNPQHITANVAAFLKIAPTSGPKILHIDIETSQMVVYTWGLNKQFIGHEDIIQDWNILSYCAKWQDVPGVIYDDLREQRNPTKDRRLCMGLSKLLTAADVVVAHNGKKFDLRKIRARMAMNKLAPIPDTRIVDTLLESRKCFAHTSHKLAYLSTHFGEDGLRKLDHGKFAGKALWRECQTGNMAAWDEMKKYNVVDVLAMESMYKELRSWFQGAQNLAVFVKPHVGHSCPNCGSKDVHRKGERHTQVSVYPRYRCNSCGGWSRGRENLLSREDRAHIKVN</sequence>
<dbReference type="GO" id="GO:0004527">
    <property type="term" value="F:exonuclease activity"/>
    <property type="evidence" value="ECO:0007669"/>
    <property type="project" value="UniProtKB-KW"/>
</dbReference>
<evidence type="ECO:0000313" key="2">
    <source>
        <dbReference type="EMBL" id="XBN74689.1"/>
    </source>
</evidence>
<dbReference type="Pfam" id="PF13482">
    <property type="entry name" value="RNase_H_2"/>
    <property type="match status" value="1"/>
</dbReference>
<reference evidence="2" key="2">
    <citation type="submission" date="2024-06" db="EMBL/GenBank/DDBJ databases">
        <title>Novel bacteriophage MK21 infecting Xanthomonas citri.</title>
        <authorList>
            <person name="Song S.-H."/>
            <person name="Lee A.H."/>
            <person name="Choi K.-M."/>
            <person name="Oh D."/>
            <person name="Park J.-G."/>
        </authorList>
    </citation>
    <scope>NUCLEOTIDE SEQUENCE</scope>
</reference>
<dbReference type="SUPFAM" id="SSF53098">
    <property type="entry name" value="Ribonuclease H-like"/>
    <property type="match status" value="1"/>
</dbReference>
<evidence type="ECO:0000259" key="1">
    <source>
        <dbReference type="Pfam" id="PF13482"/>
    </source>
</evidence>
<feature type="domain" description="YprB ribonuclease H-like" evidence="1">
    <location>
        <begin position="82"/>
        <end position="210"/>
    </location>
</feature>
<dbReference type="InterPro" id="IPR012337">
    <property type="entry name" value="RNaseH-like_sf"/>
</dbReference>
<accession>A0AAU7J8G5</accession>
<organism evidence="2">
    <name type="scientific">Xanthomonas phage MK21</name>
    <dbReference type="NCBI Taxonomy" id="3148942"/>
    <lineage>
        <taxon>Viruses</taxon>
        <taxon>Duplodnaviria</taxon>
        <taxon>Heunggongvirae</taxon>
        <taxon>Uroviricota</taxon>
        <taxon>Caudoviricetes</taxon>
    </lineage>
</organism>
<reference evidence="2" key="1">
    <citation type="submission" date="2024-05" db="EMBL/GenBank/DDBJ databases">
        <authorList>
            <person name="Kwon M."/>
            <person name="Moon K."/>
        </authorList>
    </citation>
    <scope>NUCLEOTIDE SEQUENCE</scope>
</reference>
<proteinExistence type="predicted"/>
<keyword evidence="2" id="KW-0378">Hydrolase</keyword>
<dbReference type="InterPro" id="IPR036397">
    <property type="entry name" value="RNaseH_sf"/>
</dbReference>
<name>A0AAU7J8G5_9CAUD</name>
<dbReference type="EMBL" id="PP780467">
    <property type="protein sequence ID" value="XBN74689.1"/>
    <property type="molecule type" value="Genomic_DNA"/>
</dbReference>
<keyword evidence="2" id="KW-0540">Nuclease</keyword>
<dbReference type="GO" id="GO:0003676">
    <property type="term" value="F:nucleic acid binding"/>
    <property type="evidence" value="ECO:0007669"/>
    <property type="project" value="InterPro"/>
</dbReference>
<protein>
    <submittedName>
        <fullName evidence="2">DNA polymerase exonuclease subunit</fullName>
    </submittedName>
</protein>
<dbReference type="Gene3D" id="3.30.420.10">
    <property type="entry name" value="Ribonuclease H-like superfamily/Ribonuclease H"/>
    <property type="match status" value="1"/>
</dbReference>
<dbReference type="InterPro" id="IPR038720">
    <property type="entry name" value="YprB_RNase_H-like_dom"/>
</dbReference>